<keyword evidence="4 12" id="KW-0479">Metal-binding</keyword>
<evidence type="ECO:0000256" key="1">
    <source>
        <dbReference type="ARBA" id="ARBA00009518"/>
    </source>
</evidence>
<dbReference type="EMBL" id="UAPQ01000009">
    <property type="protein sequence ID" value="SPT54090.1"/>
    <property type="molecule type" value="Genomic_DNA"/>
</dbReference>
<feature type="binding site" evidence="12">
    <location>
        <position position="166"/>
    </location>
    <ligand>
        <name>Mg(2+)</name>
        <dbReference type="ChEBI" id="CHEBI:18420"/>
        <label>1</label>
    </ligand>
</feature>
<evidence type="ECO:0000256" key="10">
    <source>
        <dbReference type="ARBA" id="ARBA00023172"/>
    </source>
</evidence>
<keyword evidence="3 12" id="KW-0540">Nuclease</keyword>
<sequence>MKLARTESPVRSTTMPASSQAAVSQLRVLGVDPGLTRCGLGCVDIDPRRRARLVEVGVVRTAPHSSPELRLLAIAEALDDWIARLGPNAISVERVFAQDNLRSVIGVAQVMGVVMVAGARAGLEVAQHTPSEAKAAVTGSGTANKAQVQAMVQRILGLEAAPKPADAADALAQAICHGWRGGGTGADGVAEMVSAGGAVRASARTPAQRQWAAAQAASRRTGAVDPRRSYRGKAT</sequence>
<feature type="active site" evidence="12">
    <location>
        <position position="166"/>
    </location>
</feature>
<keyword evidence="9 12" id="KW-0238">DNA-binding</keyword>
<dbReference type="InterPro" id="IPR012337">
    <property type="entry name" value="RNaseH-like_sf"/>
</dbReference>
<comment type="function">
    <text evidence="12">The RuvA-RuvB-RuvC complex processes Holliday junction (HJ) DNA during genetic recombination and DNA repair. Endonuclease that resolves HJ intermediates. Cleaves cruciform DNA by making single-stranded nicks across the HJ at symmetrical positions within the homologous arms, yielding a 5'-phosphate and a 3'-hydroxyl group; requires a central core of homology in the junction. The consensus cleavage sequence is 5'-(A/T)TT(C/G)-3'. Cleavage occurs on the 3'-side of the TT dinucleotide at the point of strand exchange. HJ branch migration catalyzed by RuvA-RuvB allows RuvC to scan DNA until it finds its consensus sequence, where it cleaves and resolves the cruciform DNA.</text>
</comment>
<dbReference type="InterPro" id="IPR002176">
    <property type="entry name" value="X-over_junc_endoDNase_RuvC"/>
</dbReference>
<keyword evidence="7 12" id="KW-0378">Hydrolase</keyword>
<evidence type="ECO:0000256" key="4">
    <source>
        <dbReference type="ARBA" id="ARBA00022723"/>
    </source>
</evidence>
<comment type="similarity">
    <text evidence="1 12">Belongs to the RuvC family.</text>
</comment>
<comment type="subunit">
    <text evidence="12">Homodimer which binds Holliday junction (HJ) DNA. The HJ becomes 2-fold symmetrical on binding to RuvC with unstacked arms; it has a different conformation from HJ DNA in complex with RuvA. In the full resolvosome a probable DNA-RuvA(4)-RuvB(12)-RuvC(2) complex forms which resolves the HJ.</text>
</comment>
<dbReference type="PANTHER" id="PTHR30194:SF3">
    <property type="entry name" value="CROSSOVER JUNCTION ENDODEOXYRIBONUCLEASE RUVC"/>
    <property type="match status" value="1"/>
</dbReference>
<keyword evidence="6 12" id="KW-0227">DNA damage</keyword>
<keyword evidence="11 12" id="KW-0234">DNA repair</keyword>
<dbReference type="NCBIfam" id="TIGR00228">
    <property type="entry name" value="ruvC"/>
    <property type="match status" value="1"/>
</dbReference>
<dbReference type="EC" id="3.1.21.10" evidence="12 13"/>
<evidence type="ECO:0000256" key="8">
    <source>
        <dbReference type="ARBA" id="ARBA00022842"/>
    </source>
</evidence>
<dbReference type="Proteomes" id="UP000250006">
    <property type="component" value="Unassembled WGS sequence"/>
</dbReference>
<keyword evidence="5 12" id="KW-0255">Endonuclease</keyword>
<comment type="subcellular location">
    <subcellularLocation>
        <location evidence="12">Cytoplasm</location>
    </subcellularLocation>
</comment>
<feature type="binding site" evidence="12">
    <location>
        <position position="93"/>
    </location>
    <ligand>
        <name>Mg(2+)</name>
        <dbReference type="ChEBI" id="CHEBI:18420"/>
        <label>2</label>
    </ligand>
</feature>
<feature type="binding site" evidence="12">
    <location>
        <position position="32"/>
    </location>
    <ligand>
        <name>Mg(2+)</name>
        <dbReference type="ChEBI" id="CHEBI:18420"/>
        <label>1</label>
    </ligand>
</feature>
<evidence type="ECO:0000256" key="5">
    <source>
        <dbReference type="ARBA" id="ARBA00022759"/>
    </source>
</evidence>
<proteinExistence type="inferred from homology"/>
<dbReference type="Pfam" id="PF02075">
    <property type="entry name" value="RuvC"/>
    <property type="match status" value="1"/>
</dbReference>
<feature type="active site" evidence="12">
    <location>
        <position position="32"/>
    </location>
</feature>
<evidence type="ECO:0000256" key="2">
    <source>
        <dbReference type="ARBA" id="ARBA00022490"/>
    </source>
</evidence>
<protein>
    <recommendedName>
        <fullName evidence="12 13">Crossover junction endodeoxyribonuclease RuvC</fullName>
        <ecNumber evidence="12 13">3.1.21.10</ecNumber>
    </recommendedName>
    <alternativeName>
        <fullName evidence="12">Holliday junction nuclease RuvC</fullName>
    </alternativeName>
    <alternativeName>
        <fullName evidence="12">Holliday junction resolvase RuvC</fullName>
    </alternativeName>
</protein>
<comment type="catalytic activity">
    <reaction evidence="12">
        <text>Endonucleolytic cleavage at a junction such as a reciprocal single-stranded crossover between two homologous DNA duplexes (Holliday junction).</text>
        <dbReference type="EC" id="3.1.21.10"/>
    </reaction>
</comment>
<comment type="caution">
    <text evidence="15">The sequence shown here is derived from an EMBL/GenBank/DDBJ whole genome shotgun (WGS) entry which is preliminary data.</text>
</comment>
<feature type="region of interest" description="Disordered" evidence="14">
    <location>
        <begin position="206"/>
        <end position="235"/>
    </location>
</feature>
<evidence type="ECO:0000313" key="16">
    <source>
        <dbReference type="Proteomes" id="UP000250006"/>
    </source>
</evidence>
<gene>
    <name evidence="12 15" type="primary">ruvC</name>
    <name evidence="15" type="ORF">NCTC11535_01787</name>
</gene>
<dbReference type="PANTHER" id="PTHR30194">
    <property type="entry name" value="CROSSOVER JUNCTION ENDODEOXYRIBONUCLEASE RUVC"/>
    <property type="match status" value="1"/>
</dbReference>
<organism evidence="15 16">
    <name type="scientific">Actinomyces bovis</name>
    <dbReference type="NCBI Taxonomy" id="1658"/>
    <lineage>
        <taxon>Bacteria</taxon>
        <taxon>Bacillati</taxon>
        <taxon>Actinomycetota</taxon>
        <taxon>Actinomycetes</taxon>
        <taxon>Actinomycetales</taxon>
        <taxon>Actinomycetaceae</taxon>
        <taxon>Actinomyces</taxon>
    </lineage>
</organism>
<dbReference type="PRINTS" id="PR00696">
    <property type="entry name" value="RSOLVASERUVC"/>
</dbReference>
<dbReference type="Gene3D" id="3.30.420.10">
    <property type="entry name" value="Ribonuclease H-like superfamily/Ribonuclease H"/>
    <property type="match status" value="1"/>
</dbReference>
<dbReference type="SUPFAM" id="SSF53098">
    <property type="entry name" value="Ribonuclease H-like"/>
    <property type="match status" value="1"/>
</dbReference>
<keyword evidence="2 12" id="KW-0963">Cytoplasm</keyword>
<evidence type="ECO:0000256" key="13">
    <source>
        <dbReference type="NCBIfam" id="TIGR00228"/>
    </source>
</evidence>
<evidence type="ECO:0000256" key="11">
    <source>
        <dbReference type="ARBA" id="ARBA00023204"/>
    </source>
</evidence>
<name>A0ABY1VPN4_9ACTO</name>
<evidence type="ECO:0000256" key="14">
    <source>
        <dbReference type="SAM" id="MobiDB-lite"/>
    </source>
</evidence>
<keyword evidence="16" id="KW-1185">Reference proteome</keyword>
<dbReference type="GO" id="GO:0016787">
    <property type="term" value="F:hydrolase activity"/>
    <property type="evidence" value="ECO:0007669"/>
    <property type="project" value="UniProtKB-KW"/>
</dbReference>
<reference evidence="15 16" key="1">
    <citation type="submission" date="2018-06" db="EMBL/GenBank/DDBJ databases">
        <authorList>
            <consortium name="Pathogen Informatics"/>
            <person name="Doyle S."/>
        </authorList>
    </citation>
    <scope>NUCLEOTIDE SEQUENCE [LARGE SCALE GENOMIC DNA]</scope>
    <source>
        <strain evidence="15 16">NCTC11535</strain>
    </source>
</reference>
<evidence type="ECO:0000256" key="3">
    <source>
        <dbReference type="ARBA" id="ARBA00022722"/>
    </source>
</evidence>
<evidence type="ECO:0000256" key="6">
    <source>
        <dbReference type="ARBA" id="ARBA00022763"/>
    </source>
</evidence>
<keyword evidence="8 12" id="KW-0460">Magnesium</keyword>
<dbReference type="HAMAP" id="MF_00034">
    <property type="entry name" value="RuvC"/>
    <property type="match status" value="1"/>
</dbReference>
<comment type="cofactor">
    <cofactor evidence="12">
        <name>Mg(2+)</name>
        <dbReference type="ChEBI" id="CHEBI:18420"/>
    </cofactor>
    <text evidence="12">Binds 2 Mg(2+) ion per subunit.</text>
</comment>
<dbReference type="InterPro" id="IPR036397">
    <property type="entry name" value="RNaseH_sf"/>
</dbReference>
<feature type="compositionally biased region" description="Low complexity" evidence="14">
    <location>
        <begin position="206"/>
        <end position="223"/>
    </location>
</feature>
<accession>A0ABY1VPN4</accession>
<evidence type="ECO:0000313" key="15">
    <source>
        <dbReference type="EMBL" id="SPT54090.1"/>
    </source>
</evidence>
<evidence type="ECO:0000256" key="9">
    <source>
        <dbReference type="ARBA" id="ARBA00023125"/>
    </source>
</evidence>
<feature type="active site" evidence="12">
    <location>
        <position position="93"/>
    </location>
</feature>
<evidence type="ECO:0000256" key="7">
    <source>
        <dbReference type="ARBA" id="ARBA00022801"/>
    </source>
</evidence>
<evidence type="ECO:0000256" key="12">
    <source>
        <dbReference type="HAMAP-Rule" id="MF_00034"/>
    </source>
</evidence>
<dbReference type="CDD" id="cd16962">
    <property type="entry name" value="RuvC"/>
    <property type="match status" value="1"/>
</dbReference>
<keyword evidence="10 12" id="KW-0233">DNA recombination</keyword>